<evidence type="ECO:0008006" key="3">
    <source>
        <dbReference type="Google" id="ProtNLM"/>
    </source>
</evidence>
<sequence>MKVHHGITIDLETPFITPDCSSRILCTIFELLLYNRMQLPFPYSTFRMMVNKLVTADAEVNSVADMDSKRQREKAQHVVNSVEMVCEMLSKHPVNELMILFGKTIYTAKEAFVITIPSADATHLGRNHQRTLENILRTIGLQLTLCEEFATVQNELGDTNIFVMLKLSAPPERPVSMNVLDDYQLPRKCATYAITLKTADDCVDALPNSCCKQLEVYSDHTDQSLTSTAQQDKQHSPPKTEATANALWFLLDTVVSGYSIKTAKQYKLWQS</sequence>
<organism evidence="1 2">
    <name type="scientific">Anopheles minimus</name>
    <dbReference type="NCBI Taxonomy" id="112268"/>
    <lineage>
        <taxon>Eukaryota</taxon>
        <taxon>Metazoa</taxon>
        <taxon>Ecdysozoa</taxon>
        <taxon>Arthropoda</taxon>
        <taxon>Hexapoda</taxon>
        <taxon>Insecta</taxon>
        <taxon>Pterygota</taxon>
        <taxon>Neoptera</taxon>
        <taxon>Endopterygota</taxon>
        <taxon>Diptera</taxon>
        <taxon>Nematocera</taxon>
        <taxon>Culicoidea</taxon>
        <taxon>Culicidae</taxon>
        <taxon>Anophelinae</taxon>
        <taxon>Anopheles</taxon>
    </lineage>
</organism>
<reference evidence="2" key="1">
    <citation type="submission" date="2013-03" db="EMBL/GenBank/DDBJ databases">
        <title>The Genome Sequence of Anopheles minimus MINIMUS1.</title>
        <authorList>
            <consortium name="The Broad Institute Genomics Platform"/>
            <person name="Neafsey D.E."/>
            <person name="Walton C."/>
            <person name="Walker B."/>
            <person name="Young S.K."/>
            <person name="Zeng Q."/>
            <person name="Gargeya S."/>
            <person name="Fitzgerald M."/>
            <person name="Haas B."/>
            <person name="Abouelleil A."/>
            <person name="Allen A.W."/>
            <person name="Alvarado L."/>
            <person name="Arachchi H.M."/>
            <person name="Berlin A.M."/>
            <person name="Chapman S.B."/>
            <person name="Gainer-Dewar J."/>
            <person name="Goldberg J."/>
            <person name="Griggs A."/>
            <person name="Gujja S."/>
            <person name="Hansen M."/>
            <person name="Howarth C."/>
            <person name="Imamovic A."/>
            <person name="Ireland A."/>
            <person name="Larimer J."/>
            <person name="McCowan C."/>
            <person name="Murphy C."/>
            <person name="Pearson M."/>
            <person name="Poon T.W."/>
            <person name="Priest M."/>
            <person name="Roberts A."/>
            <person name="Saif S."/>
            <person name="Shea T."/>
            <person name="Sisk P."/>
            <person name="Sykes S."/>
            <person name="Wortman J."/>
            <person name="Nusbaum C."/>
            <person name="Birren B."/>
        </authorList>
    </citation>
    <scope>NUCLEOTIDE SEQUENCE [LARGE SCALE GENOMIC DNA]</scope>
    <source>
        <strain evidence="2">MINIMUS1</strain>
    </source>
</reference>
<keyword evidence="2" id="KW-1185">Reference proteome</keyword>
<accession>A0A182WDX2</accession>
<dbReference type="Proteomes" id="UP000075920">
    <property type="component" value="Unassembled WGS sequence"/>
</dbReference>
<dbReference type="GO" id="GO:0007096">
    <property type="term" value="P:regulation of exit from mitosis"/>
    <property type="evidence" value="ECO:0007669"/>
    <property type="project" value="InterPro"/>
</dbReference>
<reference evidence="1" key="2">
    <citation type="submission" date="2020-05" db="UniProtKB">
        <authorList>
            <consortium name="EnsemblMetazoa"/>
        </authorList>
    </citation>
    <scope>IDENTIFICATION</scope>
    <source>
        <strain evidence="1">MINIMUS1</strain>
    </source>
</reference>
<evidence type="ECO:0000313" key="1">
    <source>
        <dbReference type="EnsemblMetazoa" id="AMIN008567-PA"/>
    </source>
</evidence>
<protein>
    <recommendedName>
        <fullName evidence="3">MAD2L1-binding protein</fullName>
    </recommendedName>
</protein>
<dbReference type="AlphaFoldDB" id="A0A182WDX2"/>
<dbReference type="InterPro" id="IPR053729">
    <property type="entry name" value="MAD2L1BP_domain_sf"/>
</dbReference>
<dbReference type="PANTHER" id="PTHR15681:SF1">
    <property type="entry name" value="MAD2L1-BINDING PROTEIN"/>
    <property type="match status" value="1"/>
</dbReference>
<dbReference type="Pfam" id="PF06581">
    <property type="entry name" value="p31comet"/>
    <property type="match status" value="1"/>
</dbReference>
<proteinExistence type="predicted"/>
<dbReference type="GO" id="GO:0005634">
    <property type="term" value="C:nucleus"/>
    <property type="evidence" value="ECO:0007669"/>
    <property type="project" value="InterPro"/>
</dbReference>
<name>A0A182WDX2_9DIPT</name>
<evidence type="ECO:0000313" key="2">
    <source>
        <dbReference type="Proteomes" id="UP000075920"/>
    </source>
</evidence>
<dbReference type="Gene3D" id="3.30.900.20">
    <property type="match status" value="1"/>
</dbReference>
<dbReference type="EnsemblMetazoa" id="AMIN008567-RA">
    <property type="protein sequence ID" value="AMIN008567-PA"/>
    <property type="gene ID" value="AMIN008567"/>
</dbReference>
<dbReference type="InterPro" id="IPR009511">
    <property type="entry name" value="MAD1/Cdc20-bound-Mad2-bd"/>
</dbReference>
<dbReference type="VEuPathDB" id="VectorBase:AMIN008567"/>
<dbReference type="PANTHER" id="PTHR15681">
    <property type="entry name" value="MAD2L1-BINDING PROTEIN"/>
    <property type="match status" value="1"/>
</dbReference>